<evidence type="ECO:0000256" key="1">
    <source>
        <dbReference type="SAM" id="SignalP"/>
    </source>
</evidence>
<organism evidence="3 4">
    <name type="scientific">Atopomonas hussainii</name>
    <dbReference type="NCBI Taxonomy" id="1429083"/>
    <lineage>
        <taxon>Bacteria</taxon>
        <taxon>Pseudomonadati</taxon>
        <taxon>Pseudomonadota</taxon>
        <taxon>Gammaproteobacteria</taxon>
        <taxon>Pseudomonadales</taxon>
        <taxon>Pseudomonadaceae</taxon>
        <taxon>Atopomonas</taxon>
    </lineage>
</organism>
<feature type="signal peptide" evidence="1">
    <location>
        <begin position="1"/>
        <end position="26"/>
    </location>
</feature>
<dbReference type="Proteomes" id="UP000185766">
    <property type="component" value="Unassembled WGS sequence"/>
</dbReference>
<gene>
    <name evidence="3" type="ORF">SAMN05216214_103167</name>
</gene>
<dbReference type="STRING" id="1429083.GCA_001885685_03360"/>
<dbReference type="RefSeq" id="WP_074865339.1">
    <property type="nucleotide sequence ID" value="NZ_FOAS01000003.1"/>
</dbReference>
<feature type="domain" description="ABC-type glycine betaine transport system substrate-binding" evidence="2">
    <location>
        <begin position="34"/>
        <end position="312"/>
    </location>
</feature>
<dbReference type="Gene3D" id="3.40.190.100">
    <property type="entry name" value="Glycine betaine-binding periplasmic protein, domain 2"/>
    <property type="match status" value="1"/>
</dbReference>
<evidence type="ECO:0000313" key="4">
    <source>
        <dbReference type="Proteomes" id="UP000185766"/>
    </source>
</evidence>
<dbReference type="InterPro" id="IPR007210">
    <property type="entry name" value="ABC_Gly_betaine_transp_sub-bd"/>
</dbReference>
<evidence type="ECO:0000259" key="2">
    <source>
        <dbReference type="Pfam" id="PF04069"/>
    </source>
</evidence>
<feature type="chain" id="PRO_5010381221" evidence="1">
    <location>
        <begin position="27"/>
        <end position="333"/>
    </location>
</feature>
<dbReference type="Gene3D" id="3.10.105.10">
    <property type="entry name" value="Dipeptide-binding Protein, Domain 3"/>
    <property type="match status" value="2"/>
</dbReference>
<evidence type="ECO:0000313" key="3">
    <source>
        <dbReference type="EMBL" id="SEK56481.1"/>
    </source>
</evidence>
<dbReference type="AlphaFoldDB" id="A0A1H7I1U2"/>
<proteinExistence type="predicted"/>
<dbReference type="EMBL" id="FOAS01000003">
    <property type="protein sequence ID" value="SEK56481.1"/>
    <property type="molecule type" value="Genomic_DNA"/>
</dbReference>
<protein>
    <submittedName>
        <fullName evidence="3">Glycine betaine/proline transport system substrate-binding protein</fullName>
    </submittedName>
</protein>
<reference evidence="3 4" key="1">
    <citation type="submission" date="2016-10" db="EMBL/GenBank/DDBJ databases">
        <authorList>
            <person name="de Groot N.N."/>
        </authorList>
    </citation>
    <scope>NUCLEOTIDE SEQUENCE [LARGE SCALE GENOMIC DNA]</scope>
    <source>
        <strain evidence="3 4">JCM 19513</strain>
    </source>
</reference>
<dbReference type="Pfam" id="PF04069">
    <property type="entry name" value="OpuAC"/>
    <property type="match status" value="1"/>
</dbReference>
<dbReference type="GO" id="GO:0043190">
    <property type="term" value="C:ATP-binding cassette (ABC) transporter complex"/>
    <property type="evidence" value="ECO:0007669"/>
    <property type="project" value="InterPro"/>
</dbReference>
<accession>A0A1H7I1U2</accession>
<dbReference type="SUPFAM" id="SSF53850">
    <property type="entry name" value="Periplasmic binding protein-like II"/>
    <property type="match status" value="1"/>
</dbReference>
<sequence>MNWRHSLSVIGLALATSLSFSAPVAANECELERPVRFAGMNWTSNLITVEIERFIMQHGYGCESRVETGGTLPMLAAIVRGDVDVMSEVWINSVSEAWDKGVAEGKVQSLGDIYTGGVEAWWIPKYVAERFPELKSVQDLPKFKEHFADPEDPSKGLLLTCPAGWACEVINTNLFKAYGLDDSYNLSSPGTGAALKAAITSAYKRKKNVVFYYWSPTPLLGKLDLVRLEMNPYKADGHACNTKAECAKPYAGSYPAATIKAGVNTEFAQQAPELLAFLQKVNIPTETLNGLLAWAEDEGAEADEAAQFFLKEHPELWQAWLPQDVAQRVQQAL</sequence>
<dbReference type="CDD" id="cd13641">
    <property type="entry name" value="PBP2_HisX_like"/>
    <property type="match status" value="1"/>
</dbReference>
<keyword evidence="4" id="KW-1185">Reference proteome</keyword>
<dbReference type="GO" id="GO:0022857">
    <property type="term" value="F:transmembrane transporter activity"/>
    <property type="evidence" value="ECO:0007669"/>
    <property type="project" value="InterPro"/>
</dbReference>
<name>A0A1H7I1U2_9GAMM</name>
<keyword evidence="1" id="KW-0732">Signal</keyword>